<evidence type="ECO:0000313" key="2">
    <source>
        <dbReference type="Proteomes" id="UP000450676"/>
    </source>
</evidence>
<protein>
    <submittedName>
        <fullName evidence="1">Delta(1)-pyrroline-2-carboxylate reductase family protein</fullName>
    </submittedName>
</protein>
<dbReference type="PIRSF" id="PIRSF001439">
    <property type="entry name" value="CryM"/>
    <property type="match status" value="1"/>
</dbReference>
<dbReference type="GO" id="GO:0005737">
    <property type="term" value="C:cytoplasm"/>
    <property type="evidence" value="ECO:0007669"/>
    <property type="project" value="TreeGrafter"/>
</dbReference>
<dbReference type="NCBIfam" id="NF045512">
    <property type="entry name" value="PyrPipCarbRedLhpI"/>
    <property type="match status" value="1"/>
</dbReference>
<dbReference type="AlphaFoldDB" id="A0A7X4H9X2"/>
<dbReference type="InterPro" id="IPR003462">
    <property type="entry name" value="ODC_Mu_crystall"/>
</dbReference>
<organism evidence="1 2">
    <name type="scientific">Pseudoduganella aquatica</name>
    <dbReference type="NCBI Taxonomy" id="2660641"/>
    <lineage>
        <taxon>Bacteria</taxon>
        <taxon>Pseudomonadati</taxon>
        <taxon>Pseudomonadota</taxon>
        <taxon>Betaproteobacteria</taxon>
        <taxon>Burkholderiales</taxon>
        <taxon>Oxalobacteraceae</taxon>
        <taxon>Telluria group</taxon>
        <taxon>Pseudoduganella</taxon>
    </lineage>
</organism>
<reference evidence="1 2" key="1">
    <citation type="submission" date="2019-12" db="EMBL/GenBank/DDBJ databases">
        <title>Novel species isolated from a subtropical stream in China.</title>
        <authorList>
            <person name="Lu H."/>
        </authorList>
    </citation>
    <scope>NUCLEOTIDE SEQUENCE [LARGE SCALE GENOMIC DNA]</scope>
    <source>
        <strain evidence="1 2">FT127W</strain>
    </source>
</reference>
<dbReference type="RefSeq" id="WP_161071033.1">
    <property type="nucleotide sequence ID" value="NZ_CP086370.1"/>
</dbReference>
<dbReference type="EMBL" id="WWCU01000003">
    <property type="protein sequence ID" value="MYN06652.1"/>
    <property type="molecule type" value="Genomic_DNA"/>
</dbReference>
<dbReference type="SUPFAM" id="SSF51735">
    <property type="entry name" value="NAD(P)-binding Rossmann-fold domains"/>
    <property type="match status" value="1"/>
</dbReference>
<dbReference type="NCBIfam" id="NF005603">
    <property type="entry name" value="PRK07340.1"/>
    <property type="match status" value="1"/>
</dbReference>
<name>A0A7X4H9X2_9BURK</name>
<dbReference type="PANTHER" id="PTHR13812:SF19">
    <property type="entry name" value="KETIMINE REDUCTASE MU-CRYSTALLIN"/>
    <property type="match status" value="1"/>
</dbReference>
<dbReference type="Proteomes" id="UP000450676">
    <property type="component" value="Unassembled WGS sequence"/>
</dbReference>
<dbReference type="GO" id="GO:0042562">
    <property type="term" value="F:hormone binding"/>
    <property type="evidence" value="ECO:0007669"/>
    <property type="project" value="TreeGrafter"/>
</dbReference>
<dbReference type="Pfam" id="PF02423">
    <property type="entry name" value="OCD_Mu_crystall"/>
    <property type="match status" value="1"/>
</dbReference>
<sequence length="311" mass="31442">MPQPLPPQSALGAADTAALIPFPVLVDALRIAVAQAAQGIIACPARQVVPLADGGVILSMVATAPDIAVHKLITVVPGNGVRGLPTIAGQVSVLDAATGAIVLTLDGATVTGRRTAALSMLGIATLLGRAPRHVLLVGTGTQALKHAQALSVIYPHAAISIGGRSGASAERFIAEHLHAAHRPAAADVAELADDIDVVITGTTSKQPVYLHPARAGRLIIAVGAFKPDAAEIARATVLGSRIYVDDPEGARHEAGDLLQAGADWSQVQGIAQALGAAPMADTEAVLFKTVGCAAWDLAAARVALGTAGTRR</sequence>
<dbReference type="InterPro" id="IPR053444">
    <property type="entry name" value="Pyr2C_reductase-like"/>
</dbReference>
<dbReference type="InterPro" id="IPR023401">
    <property type="entry name" value="ODC_N"/>
</dbReference>
<gene>
    <name evidence="1" type="ORF">GTP77_04805</name>
</gene>
<dbReference type="InterPro" id="IPR036291">
    <property type="entry name" value="NAD(P)-bd_dom_sf"/>
</dbReference>
<dbReference type="Gene3D" id="3.30.1780.10">
    <property type="entry name" value="ornithine cyclodeaminase, domain 1"/>
    <property type="match status" value="1"/>
</dbReference>
<dbReference type="Gene3D" id="3.40.50.720">
    <property type="entry name" value="NAD(P)-binding Rossmann-like Domain"/>
    <property type="match status" value="1"/>
</dbReference>
<accession>A0A7X4H9X2</accession>
<dbReference type="PANTHER" id="PTHR13812">
    <property type="entry name" value="KETIMINE REDUCTASE MU-CRYSTALLIN"/>
    <property type="match status" value="1"/>
</dbReference>
<evidence type="ECO:0000313" key="1">
    <source>
        <dbReference type="EMBL" id="MYN06652.1"/>
    </source>
</evidence>
<comment type="caution">
    <text evidence="1">The sequence shown here is derived from an EMBL/GenBank/DDBJ whole genome shotgun (WGS) entry which is preliminary data.</text>
</comment>
<keyword evidence="2" id="KW-1185">Reference proteome</keyword>
<proteinExistence type="predicted"/>